<proteinExistence type="predicted"/>
<dbReference type="GO" id="GO:0005886">
    <property type="term" value="C:plasma membrane"/>
    <property type="evidence" value="ECO:0007669"/>
    <property type="project" value="TreeGrafter"/>
</dbReference>
<dbReference type="EMBL" id="QPMH01000001">
    <property type="protein sequence ID" value="RDD63935.1"/>
    <property type="molecule type" value="Genomic_DNA"/>
</dbReference>
<feature type="transmembrane region" description="Helical" evidence="1">
    <location>
        <begin position="111"/>
        <end position="129"/>
    </location>
</feature>
<dbReference type="AlphaFoldDB" id="A0A369THR5"/>
<keyword evidence="1" id="KW-1133">Transmembrane helix</keyword>
<accession>A0A369THR5</accession>
<reference evidence="2 3" key="1">
    <citation type="submission" date="2018-07" db="EMBL/GenBank/DDBJ databases">
        <title>Venubactetium sediminum gen. nov., sp. nov., isolated from a marine solar saltern.</title>
        <authorList>
            <person name="Wang S."/>
        </authorList>
    </citation>
    <scope>NUCLEOTIDE SEQUENCE [LARGE SCALE GENOMIC DNA]</scope>
    <source>
        <strain evidence="2 3">WD2A32</strain>
    </source>
</reference>
<evidence type="ECO:0000313" key="2">
    <source>
        <dbReference type="EMBL" id="RDD63935.1"/>
    </source>
</evidence>
<protein>
    <submittedName>
        <fullName evidence="2">DUF454 domain-containing protein</fullName>
    </submittedName>
</protein>
<name>A0A369THR5_9PROT</name>
<dbReference type="RefSeq" id="WP_114580446.1">
    <property type="nucleotide sequence ID" value="NZ_QPMH01000001.1"/>
</dbReference>
<dbReference type="Proteomes" id="UP000253941">
    <property type="component" value="Unassembled WGS sequence"/>
</dbReference>
<dbReference type="PANTHER" id="PTHR35813:SF1">
    <property type="entry name" value="INNER MEMBRANE PROTEIN YBAN"/>
    <property type="match status" value="1"/>
</dbReference>
<feature type="transmembrane region" description="Helical" evidence="1">
    <location>
        <begin position="29"/>
        <end position="55"/>
    </location>
</feature>
<evidence type="ECO:0000256" key="1">
    <source>
        <dbReference type="SAM" id="Phobius"/>
    </source>
</evidence>
<dbReference type="Pfam" id="PF04304">
    <property type="entry name" value="DUF454"/>
    <property type="match status" value="1"/>
</dbReference>
<keyword evidence="1" id="KW-0812">Transmembrane</keyword>
<keyword evidence="1" id="KW-0472">Membrane</keyword>
<keyword evidence="3" id="KW-1185">Reference proteome</keyword>
<comment type="caution">
    <text evidence="2">The sequence shown here is derived from an EMBL/GenBank/DDBJ whole genome shotgun (WGS) entry which is preliminary data.</text>
</comment>
<sequence>MNAPNDTKAIAAASSRIRWPWLLFGHGCVALGAAGAVLPLLPTTPFLLLAAWAYARSSPRLRARLYAHPRFGPALRAWQEQGAISRRGKTAAVVAMAASWALAVWTTGHPAVPWIMGAVAVCVSTFVLSRPSPVRSPAE</sequence>
<dbReference type="InterPro" id="IPR007401">
    <property type="entry name" value="DUF454"/>
</dbReference>
<organism evidence="2 3">
    <name type="scientific">Ferruginivarius sediminum</name>
    <dbReference type="NCBI Taxonomy" id="2661937"/>
    <lineage>
        <taxon>Bacteria</taxon>
        <taxon>Pseudomonadati</taxon>
        <taxon>Pseudomonadota</taxon>
        <taxon>Alphaproteobacteria</taxon>
        <taxon>Rhodospirillales</taxon>
        <taxon>Rhodospirillaceae</taxon>
        <taxon>Ferruginivarius</taxon>
    </lineage>
</organism>
<gene>
    <name evidence="2" type="ORF">DRB17_00420</name>
</gene>
<evidence type="ECO:0000313" key="3">
    <source>
        <dbReference type="Proteomes" id="UP000253941"/>
    </source>
</evidence>
<dbReference type="PIRSF" id="PIRSF016789">
    <property type="entry name" value="DUF454"/>
    <property type="match status" value="1"/>
</dbReference>
<dbReference type="PANTHER" id="PTHR35813">
    <property type="entry name" value="INNER MEMBRANE PROTEIN YBAN"/>
    <property type="match status" value="1"/>
</dbReference>